<accession>A0A2L2PB09</accession>
<dbReference type="OMA" id="KCQTTLE"/>
<dbReference type="InterPro" id="IPR014926">
    <property type="entry name" value="Phage_D3112_Orf24"/>
</dbReference>
<evidence type="ECO:0000313" key="1">
    <source>
        <dbReference type="EMBL" id="SUA18819.1"/>
    </source>
</evidence>
<proteinExistence type="predicted"/>
<organism evidence="1 2">
    <name type="scientific">Neisseria meningitidis</name>
    <dbReference type="NCBI Taxonomy" id="487"/>
    <lineage>
        <taxon>Bacteria</taxon>
        <taxon>Pseudomonadati</taxon>
        <taxon>Pseudomonadota</taxon>
        <taxon>Betaproteobacteria</taxon>
        <taxon>Neisseriales</taxon>
        <taxon>Neisseriaceae</taxon>
        <taxon>Neisseria</taxon>
    </lineage>
</organism>
<dbReference type="Proteomes" id="UP000254176">
    <property type="component" value="Unassembled WGS sequence"/>
</dbReference>
<reference evidence="1 2" key="1">
    <citation type="submission" date="2018-06" db="EMBL/GenBank/DDBJ databases">
        <authorList>
            <consortium name="Pathogen Informatics"/>
            <person name="Doyle S."/>
        </authorList>
    </citation>
    <scope>NUCLEOTIDE SEQUENCE [LARGE SCALE GENOMIC DNA]</scope>
    <source>
        <strain evidence="1 2">NCTC8554</strain>
    </source>
</reference>
<dbReference type="Pfam" id="PF08822">
    <property type="entry name" value="DUF1804"/>
    <property type="match status" value="1"/>
</dbReference>
<sequence length="177" mass="19461">MAHPQEIREKLRRLYVSGEQTLETAALMCEIPQATARAWKRADKEKGDDWDKMRAAYTLAGGGIEDLSRAMLAGFMVQYNSTMTMLQDSSTEDLPPSDRAKLLASLTDAFTKTVSANARVMPETSKLATALELIEFLMAFVQEKHPKHLPAFGGIGVVWGGSGEEVWLIAVCQSPIT</sequence>
<gene>
    <name evidence="1" type="ORF">NCTC8554_00502</name>
</gene>
<protein>
    <submittedName>
        <fullName evidence="1">Phage protein</fullName>
    </submittedName>
</protein>
<dbReference type="EMBL" id="UGRP01000001">
    <property type="protein sequence ID" value="SUA18819.1"/>
    <property type="molecule type" value="Genomic_DNA"/>
</dbReference>
<evidence type="ECO:0000313" key="2">
    <source>
        <dbReference type="Proteomes" id="UP000254176"/>
    </source>
</evidence>
<name>A0A2L2PB09_NEIME</name>
<dbReference type="AlphaFoldDB" id="A0A2L2PB09"/>